<protein>
    <submittedName>
        <fullName evidence="1">Uncharacterized protein</fullName>
    </submittedName>
</protein>
<dbReference type="EMBL" id="JAOPKA010000001">
    <property type="protein sequence ID" value="MCU4739964.1"/>
    <property type="molecule type" value="Genomic_DNA"/>
</dbReference>
<gene>
    <name evidence="1" type="ORF">OB960_00925</name>
</gene>
<proteinExistence type="predicted"/>
<sequence>MTDHPEDERPSGPLDTTTLEVLGCRAGSHPLVCEWRFQPDSVSPRHLELRLDATQYPSTVTSARLDVRWFEGGDYSVHYLEQGPSTGELESWQCRWDRHPRPEAPRAHFHPPPDGGAGVEPSPIGGDEGEWAEDYHSLNVLFAVLDWIDDRLRDVHR</sequence>
<dbReference type="Proteomes" id="UP001321018">
    <property type="component" value="Unassembled WGS sequence"/>
</dbReference>
<organism evidence="1 2">
    <name type="scientific">Natronoglomus mannanivorans</name>
    <dbReference type="NCBI Taxonomy" id="2979990"/>
    <lineage>
        <taxon>Archaea</taxon>
        <taxon>Methanobacteriati</taxon>
        <taxon>Methanobacteriota</taxon>
        <taxon>Stenosarchaea group</taxon>
        <taxon>Halobacteria</taxon>
        <taxon>Halobacteriales</taxon>
        <taxon>Natrialbaceae</taxon>
        <taxon>Natronoglomus</taxon>
    </lineage>
</organism>
<dbReference type="AlphaFoldDB" id="A0AAP2YW43"/>
<dbReference type="RefSeq" id="WP_338001822.1">
    <property type="nucleotide sequence ID" value="NZ_JAOPKA010000001.1"/>
</dbReference>
<reference evidence="1" key="1">
    <citation type="submission" date="2022-09" db="EMBL/GenBank/DDBJ databases">
        <title>Enrichment on poylsaccharides allowed isolation of novel metabolic and taxonomic groups of Haloarchaea.</title>
        <authorList>
            <person name="Sorokin D.Y."/>
            <person name="Elcheninov A.G."/>
            <person name="Khizhniak T.V."/>
            <person name="Kolganova T.V."/>
            <person name="Kublanov I.V."/>
        </authorList>
    </citation>
    <scope>NUCLEOTIDE SEQUENCE</scope>
    <source>
        <strain evidence="1">AArc-xg1-1</strain>
    </source>
</reference>
<accession>A0AAP2YW43</accession>
<dbReference type="Pfam" id="PF20126">
    <property type="entry name" value="TumE"/>
    <property type="match status" value="1"/>
</dbReference>
<evidence type="ECO:0000313" key="1">
    <source>
        <dbReference type="EMBL" id="MCU4739964.1"/>
    </source>
</evidence>
<comment type="caution">
    <text evidence="1">The sequence shown here is derived from an EMBL/GenBank/DDBJ whole genome shotgun (WGS) entry which is preliminary data.</text>
</comment>
<dbReference type="InterPro" id="IPR045397">
    <property type="entry name" value="TumE-like"/>
</dbReference>
<name>A0AAP2YW43_9EURY</name>
<evidence type="ECO:0000313" key="2">
    <source>
        <dbReference type="Proteomes" id="UP001321018"/>
    </source>
</evidence>